<keyword evidence="4" id="KW-0732">Signal</keyword>
<dbReference type="KEGG" id="bgj:AWC36_15970"/>
<dbReference type="STRING" id="1109412.BN1221_00992c"/>
<organism evidence="7 9">
    <name type="scientific">Brenneria goodwinii</name>
    <dbReference type="NCBI Taxonomy" id="1109412"/>
    <lineage>
        <taxon>Bacteria</taxon>
        <taxon>Pseudomonadati</taxon>
        <taxon>Pseudomonadota</taxon>
        <taxon>Gammaproteobacteria</taxon>
        <taxon>Enterobacterales</taxon>
        <taxon>Pectobacteriaceae</taxon>
        <taxon>Brenneria</taxon>
    </lineage>
</organism>
<dbReference type="InterPro" id="IPR050490">
    <property type="entry name" value="Bact_solute-bd_prot1"/>
</dbReference>
<dbReference type="AlphaFoldDB" id="A0A0G4JRN6"/>
<dbReference type="OrthoDB" id="5580590at2"/>
<proteinExistence type="inferred from homology"/>
<dbReference type="PANTHER" id="PTHR43649">
    <property type="entry name" value="ARABINOSE-BINDING PROTEIN-RELATED"/>
    <property type="match status" value="1"/>
</dbReference>
<dbReference type="EMBL" id="CGIG01000001">
    <property type="protein sequence ID" value="CPR14577.1"/>
    <property type="molecule type" value="Genomic_DNA"/>
</dbReference>
<dbReference type="Proteomes" id="UP000285972">
    <property type="component" value="Unassembled WGS sequence"/>
</dbReference>
<gene>
    <name evidence="8" type="ORF">BIY26_19815</name>
    <name evidence="7" type="ORF">BN1221_00992c</name>
</gene>
<comment type="function">
    <text evidence="5">Part of a binding-protein-dependent transport system for a sugar.</text>
</comment>
<evidence type="ECO:0000313" key="9">
    <source>
        <dbReference type="Proteomes" id="UP000044377"/>
    </source>
</evidence>
<evidence type="ECO:0000313" key="10">
    <source>
        <dbReference type="Proteomes" id="UP000285972"/>
    </source>
</evidence>
<dbReference type="Pfam" id="PF01547">
    <property type="entry name" value="SBP_bac_1"/>
    <property type="match status" value="1"/>
</dbReference>
<evidence type="ECO:0000256" key="2">
    <source>
        <dbReference type="ARBA" id="ARBA00008520"/>
    </source>
</evidence>
<reference evidence="8 10" key="3">
    <citation type="submission" date="2016-09" db="EMBL/GenBank/DDBJ databases">
        <authorList>
            <person name="Doonan J."/>
            <person name="Pachebat J.A."/>
            <person name="Golyshin P.N."/>
            <person name="Denman S."/>
            <person name="Mcdonald J.E."/>
        </authorList>
    </citation>
    <scope>NUCLEOTIDE SEQUENCE [LARGE SCALE GENOMIC DNA]</scope>
    <source>
        <strain evidence="8 10">FRB141</strain>
    </source>
</reference>
<dbReference type="Gene3D" id="3.40.190.10">
    <property type="entry name" value="Periplasmic binding protein-like II"/>
    <property type="match status" value="2"/>
</dbReference>
<dbReference type="PANTHER" id="PTHR43649:SF28">
    <property type="entry name" value="BINDING PROTEIN COMPONENT OF ABC SUGAR TRANSPORTER-RELATED"/>
    <property type="match status" value="1"/>
</dbReference>
<reference evidence="9" key="2">
    <citation type="submission" date="2015-01" db="EMBL/GenBank/DDBJ databases">
        <authorList>
            <person name="Paterson Steve"/>
        </authorList>
    </citation>
    <scope>NUCLEOTIDE SEQUENCE [LARGE SCALE GENOMIC DNA]</scope>
    <source>
        <strain evidence="9">OBR1</strain>
    </source>
</reference>
<dbReference type="GO" id="GO:0030313">
    <property type="term" value="C:cell envelope"/>
    <property type="evidence" value="ECO:0007669"/>
    <property type="project" value="UniProtKB-ARBA"/>
</dbReference>
<evidence type="ECO:0000313" key="8">
    <source>
        <dbReference type="EMBL" id="RLM17893.1"/>
    </source>
</evidence>
<evidence type="ECO:0000256" key="4">
    <source>
        <dbReference type="ARBA" id="ARBA00022729"/>
    </source>
</evidence>
<evidence type="ECO:0000256" key="1">
    <source>
        <dbReference type="ARBA" id="ARBA00004418"/>
    </source>
</evidence>
<evidence type="ECO:0000313" key="7">
    <source>
        <dbReference type="EMBL" id="CPR14577.1"/>
    </source>
</evidence>
<dbReference type="EMBL" id="MJLX01000074">
    <property type="protein sequence ID" value="RLM17893.1"/>
    <property type="molecule type" value="Genomic_DNA"/>
</dbReference>
<dbReference type="SUPFAM" id="SSF53850">
    <property type="entry name" value="Periplasmic binding protein-like II"/>
    <property type="match status" value="1"/>
</dbReference>
<keyword evidence="3" id="KW-0813">Transport</keyword>
<name>A0A0G4JRN6_9GAMM</name>
<evidence type="ECO:0000256" key="3">
    <source>
        <dbReference type="ARBA" id="ARBA00022448"/>
    </source>
</evidence>
<evidence type="ECO:0000256" key="5">
    <source>
        <dbReference type="ARBA" id="ARBA00049629"/>
    </source>
</evidence>
<dbReference type="Proteomes" id="UP000044377">
    <property type="component" value="Unassembled WGS sequence"/>
</dbReference>
<dbReference type="InterPro" id="IPR006059">
    <property type="entry name" value="SBP"/>
</dbReference>
<comment type="subcellular location">
    <subcellularLocation>
        <location evidence="1">Periplasm</location>
    </subcellularLocation>
</comment>
<dbReference type="GO" id="GO:0042597">
    <property type="term" value="C:periplasmic space"/>
    <property type="evidence" value="ECO:0007669"/>
    <property type="project" value="UniProtKB-SubCell"/>
</dbReference>
<protein>
    <recommendedName>
        <fullName evidence="6">Probable sugar-binding periplasmic protein</fullName>
    </recommendedName>
</protein>
<dbReference type="RefSeq" id="WP_048636373.1">
    <property type="nucleotide sequence ID" value="NZ_JAESVQ010000008.1"/>
</dbReference>
<evidence type="ECO:0000256" key="6">
    <source>
        <dbReference type="ARBA" id="ARBA00049753"/>
    </source>
</evidence>
<sequence>MISEINKTVLTVLAVSLLLVARGVCAQSNEEVIHGWTSSSESAAVRVYAEAYNQAGGHWVDTAIAGGSNARTLGINRIVGGNPPMAMQFSIGRRFDDLIDADLLTDLQSVVDKEYWKKVLYKPVYQSISRDDKIYAVPVGLHGQNWLWTNNELFQEAGLSIPKNWSELVEVGREFKKRGVIPLAVAGVPIYEQNLFNAVLSSYGGADLYRKIYIEHDIDAIKGEAFARVVALFDSLHELVDAGSPGRSWSDTTALIIHKKAAMEIMADFAKGEFFAAGKQVGKDFECNLLGSEFIFSGDVFIFPRTADKAQQAAQQRLINVAFDPANQVAFAAQKGSLPPRADADVSSLDICAQKAHAVLQNPENLLGGVPVLLSPQTLGDLQDNVSRFWNRNIDAERFISQFADIIAQEE</sequence>
<comment type="similarity">
    <text evidence="2">Belongs to the bacterial solute-binding protein 1 family.</text>
</comment>
<keyword evidence="7" id="KW-0762">Sugar transport</keyword>
<accession>A0A0G4JRN6</accession>
<reference evidence="7" key="1">
    <citation type="submission" date="2015-01" db="EMBL/GenBank/DDBJ databases">
        <authorList>
            <person name="Xiang T."/>
            <person name="Song Y."/>
            <person name="Huang L."/>
            <person name="Wang B."/>
            <person name="Wu P."/>
        </authorList>
    </citation>
    <scope>NUCLEOTIDE SEQUENCE [LARGE SCALE GENOMIC DNA]</scope>
    <source>
        <strain evidence="7">OBR1</strain>
    </source>
</reference>
<keyword evidence="9" id="KW-1185">Reference proteome</keyword>